<dbReference type="GO" id="GO:0000028">
    <property type="term" value="P:ribosomal small subunit assembly"/>
    <property type="evidence" value="ECO:0007669"/>
    <property type="project" value="TreeGrafter"/>
</dbReference>
<dbReference type="HAMAP" id="MF_01077">
    <property type="entry name" value="RimP"/>
    <property type="match status" value="1"/>
</dbReference>
<dbReference type="GO" id="GO:0006412">
    <property type="term" value="P:translation"/>
    <property type="evidence" value="ECO:0007669"/>
    <property type="project" value="TreeGrafter"/>
</dbReference>
<evidence type="ECO:0000256" key="2">
    <source>
        <dbReference type="ARBA" id="ARBA00022517"/>
    </source>
</evidence>
<evidence type="ECO:0000256" key="1">
    <source>
        <dbReference type="ARBA" id="ARBA00022490"/>
    </source>
</evidence>
<evidence type="ECO:0000313" key="8">
    <source>
        <dbReference type="Proteomes" id="UP000198418"/>
    </source>
</evidence>
<keyword evidence="1 3" id="KW-0963">Cytoplasm</keyword>
<dbReference type="SUPFAM" id="SSF75420">
    <property type="entry name" value="YhbC-like, N-terminal domain"/>
    <property type="match status" value="1"/>
</dbReference>
<feature type="region of interest" description="Disordered" evidence="4">
    <location>
        <begin position="193"/>
        <end position="263"/>
    </location>
</feature>
<dbReference type="InterPro" id="IPR035956">
    <property type="entry name" value="RimP_N_sf"/>
</dbReference>
<dbReference type="InterPro" id="IPR003728">
    <property type="entry name" value="Ribosome_maturation_RimP"/>
</dbReference>
<proteinExistence type="inferred from homology"/>
<dbReference type="AlphaFoldDB" id="A0A212R0P6"/>
<accession>A0A212R0P6</accession>
<feature type="domain" description="Ribosome maturation factor RimP C-terminal" evidence="6">
    <location>
        <begin position="108"/>
        <end position="182"/>
    </location>
</feature>
<evidence type="ECO:0000259" key="6">
    <source>
        <dbReference type="Pfam" id="PF17384"/>
    </source>
</evidence>
<evidence type="ECO:0000256" key="3">
    <source>
        <dbReference type="HAMAP-Rule" id="MF_01077"/>
    </source>
</evidence>
<feature type="compositionally biased region" description="Low complexity" evidence="4">
    <location>
        <begin position="229"/>
        <end position="243"/>
    </location>
</feature>
<keyword evidence="2 3" id="KW-0690">Ribosome biogenesis</keyword>
<comment type="similarity">
    <text evidence="3">Belongs to the RimP family.</text>
</comment>
<evidence type="ECO:0000313" key="7">
    <source>
        <dbReference type="EMBL" id="SNB65578.1"/>
    </source>
</evidence>
<comment type="function">
    <text evidence="3">Required for maturation of 30S ribosomal subunits.</text>
</comment>
<protein>
    <recommendedName>
        <fullName evidence="3">Ribosome maturation factor RimP</fullName>
    </recommendedName>
</protein>
<feature type="domain" description="Ribosome maturation factor RimP N-terminal" evidence="5">
    <location>
        <begin position="35"/>
        <end position="105"/>
    </location>
</feature>
<dbReference type="RefSeq" id="WP_088519783.1">
    <property type="nucleotide sequence ID" value="NZ_FYDG01000002.1"/>
</dbReference>
<evidence type="ECO:0000256" key="4">
    <source>
        <dbReference type="SAM" id="MobiDB-lite"/>
    </source>
</evidence>
<dbReference type="InterPro" id="IPR028998">
    <property type="entry name" value="RimP_C"/>
</dbReference>
<dbReference type="NCBIfam" id="NF000932">
    <property type="entry name" value="PRK00092.2-5"/>
    <property type="match status" value="1"/>
</dbReference>
<dbReference type="PANTHER" id="PTHR33867:SF1">
    <property type="entry name" value="RIBOSOME MATURATION FACTOR RIMP"/>
    <property type="match status" value="1"/>
</dbReference>
<comment type="subcellular location">
    <subcellularLocation>
        <location evidence="3">Cytoplasm</location>
    </subcellularLocation>
</comment>
<reference evidence="8" key="1">
    <citation type="submission" date="2017-06" db="EMBL/GenBank/DDBJ databases">
        <authorList>
            <person name="Varghese N."/>
            <person name="Submissions S."/>
        </authorList>
    </citation>
    <scope>NUCLEOTIDE SEQUENCE [LARGE SCALE GENOMIC DNA]</scope>
    <source>
        <strain evidence="8">DSM 137</strain>
    </source>
</reference>
<dbReference type="GO" id="GO:0005829">
    <property type="term" value="C:cytosol"/>
    <property type="evidence" value="ECO:0007669"/>
    <property type="project" value="TreeGrafter"/>
</dbReference>
<dbReference type="EMBL" id="FYDG01000002">
    <property type="protein sequence ID" value="SNB65578.1"/>
    <property type="molecule type" value="Genomic_DNA"/>
</dbReference>
<dbReference type="PANTHER" id="PTHR33867">
    <property type="entry name" value="RIBOSOME MATURATION FACTOR RIMP"/>
    <property type="match status" value="1"/>
</dbReference>
<dbReference type="InterPro" id="IPR036847">
    <property type="entry name" value="RimP_C_sf"/>
</dbReference>
<keyword evidence="8" id="KW-1185">Reference proteome</keyword>
<dbReference type="OrthoDB" id="9805006at2"/>
<evidence type="ECO:0000259" key="5">
    <source>
        <dbReference type="Pfam" id="PF02576"/>
    </source>
</evidence>
<dbReference type="Proteomes" id="UP000198418">
    <property type="component" value="Unassembled WGS sequence"/>
</dbReference>
<sequence>MNDTTQPDRTFAAPLDEPRLVEESGLAARIAHVANRVLASMNFRLVRVKVMAGQGMIVQIMAERPDGTLTIDECEQIHDALSPVLDVEDMISQAHRLEISSAGIDRPLVRVSDFRRSQGMEARVELARPHESGRKRFRGLIQDIEGEGKDAILILARDDAGPDEDKTPRLRLGDLDEAKLILTESLIRESLRAAKEAAQGGGATRGEEEGEDTSPEAAEKPARGPGRFAGAKASKAKPLLPAGVRAQFKKGGGAPRPKNSAKD</sequence>
<gene>
    <name evidence="3" type="primary">rimP</name>
    <name evidence="7" type="ORF">SAMN06265338_102254</name>
</gene>
<dbReference type="InterPro" id="IPR028989">
    <property type="entry name" value="RimP_N"/>
</dbReference>
<dbReference type="Pfam" id="PF17384">
    <property type="entry name" value="DUF150_C"/>
    <property type="match status" value="1"/>
</dbReference>
<organism evidence="7 8">
    <name type="scientific">Rhodoblastus acidophilus</name>
    <name type="common">Rhodopseudomonas acidophila</name>
    <dbReference type="NCBI Taxonomy" id="1074"/>
    <lineage>
        <taxon>Bacteria</taxon>
        <taxon>Pseudomonadati</taxon>
        <taxon>Pseudomonadota</taxon>
        <taxon>Alphaproteobacteria</taxon>
        <taxon>Hyphomicrobiales</taxon>
        <taxon>Rhodoblastaceae</taxon>
        <taxon>Rhodoblastus</taxon>
    </lineage>
</organism>
<name>A0A212R0P6_RHOAC</name>
<dbReference type="Gene3D" id="3.30.300.70">
    <property type="entry name" value="RimP-like superfamily, N-terminal"/>
    <property type="match status" value="1"/>
</dbReference>
<dbReference type="CDD" id="cd01734">
    <property type="entry name" value="YlxS_C"/>
    <property type="match status" value="1"/>
</dbReference>
<dbReference type="SUPFAM" id="SSF74942">
    <property type="entry name" value="YhbC-like, C-terminal domain"/>
    <property type="match status" value="1"/>
</dbReference>
<dbReference type="Pfam" id="PF02576">
    <property type="entry name" value="RimP_N"/>
    <property type="match status" value="1"/>
</dbReference>